<dbReference type="AlphaFoldDB" id="A0AAV9GA98"/>
<dbReference type="InterPro" id="IPR018713">
    <property type="entry name" value="MPAB/Lcp_cat_dom"/>
</dbReference>
<proteinExistence type="predicted"/>
<feature type="transmembrane region" description="Helical" evidence="1">
    <location>
        <begin position="160"/>
        <end position="181"/>
    </location>
</feature>
<comment type="caution">
    <text evidence="3">The sequence shown here is derived from an EMBL/GenBank/DDBJ whole genome shotgun (WGS) entry which is preliminary data.</text>
</comment>
<feature type="domain" description="ER-bound oxygenase mpaB/mpaB'/Rubber oxygenase catalytic" evidence="2">
    <location>
        <begin position="2"/>
        <end position="209"/>
    </location>
</feature>
<gene>
    <name evidence="3" type="ORF">QBC34DRAFT_451398</name>
</gene>
<keyword evidence="4" id="KW-1185">Reference proteome</keyword>
<feature type="transmembrane region" description="Helical" evidence="1">
    <location>
        <begin position="201"/>
        <end position="224"/>
    </location>
</feature>
<dbReference type="EMBL" id="MU865966">
    <property type="protein sequence ID" value="KAK4445391.1"/>
    <property type="molecule type" value="Genomic_DNA"/>
</dbReference>
<keyword evidence="1" id="KW-0472">Membrane</keyword>
<dbReference type="Pfam" id="PF09995">
    <property type="entry name" value="MPAB_Lcp_cat"/>
    <property type="match status" value="1"/>
</dbReference>
<organism evidence="3 4">
    <name type="scientific">Podospora aff. communis PSN243</name>
    <dbReference type="NCBI Taxonomy" id="3040156"/>
    <lineage>
        <taxon>Eukaryota</taxon>
        <taxon>Fungi</taxon>
        <taxon>Dikarya</taxon>
        <taxon>Ascomycota</taxon>
        <taxon>Pezizomycotina</taxon>
        <taxon>Sordariomycetes</taxon>
        <taxon>Sordariomycetidae</taxon>
        <taxon>Sordariales</taxon>
        <taxon>Podosporaceae</taxon>
        <taxon>Podospora</taxon>
    </lineage>
</organism>
<evidence type="ECO:0000313" key="4">
    <source>
        <dbReference type="Proteomes" id="UP001321760"/>
    </source>
</evidence>
<accession>A0AAV9GA98</accession>
<reference evidence="3" key="1">
    <citation type="journal article" date="2023" name="Mol. Phylogenet. Evol.">
        <title>Genome-scale phylogeny and comparative genomics of the fungal order Sordariales.</title>
        <authorList>
            <person name="Hensen N."/>
            <person name="Bonometti L."/>
            <person name="Westerberg I."/>
            <person name="Brannstrom I.O."/>
            <person name="Guillou S."/>
            <person name="Cros-Aarteil S."/>
            <person name="Calhoun S."/>
            <person name="Haridas S."/>
            <person name="Kuo A."/>
            <person name="Mondo S."/>
            <person name="Pangilinan J."/>
            <person name="Riley R."/>
            <person name="LaButti K."/>
            <person name="Andreopoulos B."/>
            <person name="Lipzen A."/>
            <person name="Chen C."/>
            <person name="Yan M."/>
            <person name="Daum C."/>
            <person name="Ng V."/>
            <person name="Clum A."/>
            <person name="Steindorff A."/>
            <person name="Ohm R.A."/>
            <person name="Martin F."/>
            <person name="Silar P."/>
            <person name="Natvig D.O."/>
            <person name="Lalanne C."/>
            <person name="Gautier V."/>
            <person name="Ament-Velasquez S.L."/>
            <person name="Kruys A."/>
            <person name="Hutchinson M.I."/>
            <person name="Powell A.J."/>
            <person name="Barry K."/>
            <person name="Miller A.N."/>
            <person name="Grigoriev I.V."/>
            <person name="Debuchy R."/>
            <person name="Gladieux P."/>
            <person name="Hiltunen Thoren M."/>
            <person name="Johannesson H."/>
        </authorList>
    </citation>
    <scope>NUCLEOTIDE SEQUENCE</scope>
    <source>
        <strain evidence="3">PSN243</strain>
    </source>
</reference>
<evidence type="ECO:0000256" key="1">
    <source>
        <dbReference type="SAM" id="Phobius"/>
    </source>
</evidence>
<name>A0AAV9GA98_9PEZI</name>
<dbReference type="GO" id="GO:0016491">
    <property type="term" value="F:oxidoreductase activity"/>
    <property type="evidence" value="ECO:0007669"/>
    <property type="project" value="InterPro"/>
</dbReference>
<sequence>MLASPVVAVTEYAHPAIAEAARRHSRVTTDPFNRTARTCAFFMAVVHGTPRERAVMCAQINKQHAAVRGPGYAADDVELQRWVLATFFWAVVAVHESLHGEMEEGEKDELCRDYGVLGGVLKIPAERWFERWVDFERYYEGVVEGMVPLDERTRAVGSTILWGLTWPWFVAWVPPFQRMLVAHWMPERLRVEYGLEKPNPVVLWVVLTVTRWVYYGIPVIRWLGRLWLLDLMRRTAVRVERTGKF</sequence>
<dbReference type="PANTHER" id="PTHR36151">
    <property type="entry name" value="BLR2777 PROTEIN"/>
    <property type="match status" value="1"/>
</dbReference>
<dbReference type="PANTHER" id="PTHR36151:SF3">
    <property type="entry name" value="ER-BOUND OXYGENASE MPAB_MPAB'_RUBBER OXYGENASE CATALYTIC DOMAIN-CONTAINING PROTEIN"/>
    <property type="match status" value="1"/>
</dbReference>
<reference evidence="3" key="2">
    <citation type="submission" date="2023-05" db="EMBL/GenBank/DDBJ databases">
        <authorList>
            <consortium name="Lawrence Berkeley National Laboratory"/>
            <person name="Steindorff A."/>
            <person name="Hensen N."/>
            <person name="Bonometti L."/>
            <person name="Westerberg I."/>
            <person name="Brannstrom I.O."/>
            <person name="Guillou S."/>
            <person name="Cros-Aarteil S."/>
            <person name="Calhoun S."/>
            <person name="Haridas S."/>
            <person name="Kuo A."/>
            <person name="Mondo S."/>
            <person name="Pangilinan J."/>
            <person name="Riley R."/>
            <person name="Labutti K."/>
            <person name="Andreopoulos B."/>
            <person name="Lipzen A."/>
            <person name="Chen C."/>
            <person name="Yanf M."/>
            <person name="Daum C."/>
            <person name="Ng V."/>
            <person name="Clum A."/>
            <person name="Ohm R."/>
            <person name="Martin F."/>
            <person name="Silar P."/>
            <person name="Natvig D."/>
            <person name="Lalanne C."/>
            <person name="Gautier V."/>
            <person name="Ament-Velasquez S.L."/>
            <person name="Kruys A."/>
            <person name="Hutchinson M.I."/>
            <person name="Powell A.J."/>
            <person name="Barry K."/>
            <person name="Miller A.N."/>
            <person name="Grigoriev I.V."/>
            <person name="Debuchy R."/>
            <person name="Gladieux P."/>
            <person name="Thoren M.H."/>
            <person name="Johannesson H."/>
        </authorList>
    </citation>
    <scope>NUCLEOTIDE SEQUENCE</scope>
    <source>
        <strain evidence="3">PSN243</strain>
    </source>
</reference>
<protein>
    <recommendedName>
        <fullName evidence="2">ER-bound oxygenase mpaB/mpaB'/Rubber oxygenase catalytic domain-containing protein</fullName>
    </recommendedName>
</protein>
<keyword evidence="1" id="KW-0812">Transmembrane</keyword>
<evidence type="ECO:0000313" key="3">
    <source>
        <dbReference type="EMBL" id="KAK4445391.1"/>
    </source>
</evidence>
<keyword evidence="1" id="KW-1133">Transmembrane helix</keyword>
<dbReference type="Proteomes" id="UP001321760">
    <property type="component" value="Unassembled WGS sequence"/>
</dbReference>
<evidence type="ECO:0000259" key="2">
    <source>
        <dbReference type="Pfam" id="PF09995"/>
    </source>
</evidence>